<dbReference type="EMBL" id="CP004372">
    <property type="protein sequence ID" value="AHM05268.1"/>
    <property type="molecule type" value="Genomic_DNA"/>
</dbReference>
<name>W8RVF6_9RHOB</name>
<dbReference type="KEGG" id="red:roselon_02987"/>
<evidence type="ECO:0000259" key="4">
    <source>
        <dbReference type="Pfam" id="PF13458"/>
    </source>
</evidence>
<dbReference type="Proteomes" id="UP000019593">
    <property type="component" value="Chromosome"/>
</dbReference>
<dbReference type="GO" id="GO:0006865">
    <property type="term" value="P:amino acid transport"/>
    <property type="evidence" value="ECO:0007669"/>
    <property type="project" value="UniProtKB-KW"/>
</dbReference>
<proteinExistence type="inferred from homology"/>
<keyword evidence="3" id="KW-0813">Transport</keyword>
<dbReference type="Pfam" id="PF13458">
    <property type="entry name" value="Peripla_BP_6"/>
    <property type="match status" value="1"/>
</dbReference>
<sequence>MERGIESIAITYTNNDYGQGFADALQAAYEEAGGEVTLVAAHEDGRADYSAEVGALASAGGDVLVVLGYVDQGGSGVVQAALDTGAFDMFAFGDGMVGDTLAEIFGGDIDGSFGTAPGAEGEGVEMYATVAEGADFDNTSVFSAEAYDAAALLMLAMQAAGSTVGTEYAPAIMDVANAPGEPIMPGELGRALEILAEGGEIDYQGATGVEMIGSGEAAGSYRVVEMQGGSLETIEFR</sequence>
<evidence type="ECO:0000313" key="6">
    <source>
        <dbReference type="Proteomes" id="UP000019593"/>
    </source>
</evidence>
<evidence type="ECO:0000256" key="2">
    <source>
        <dbReference type="ARBA" id="ARBA00022729"/>
    </source>
</evidence>
<evidence type="ECO:0000256" key="3">
    <source>
        <dbReference type="ARBA" id="ARBA00022970"/>
    </source>
</evidence>
<dbReference type="SUPFAM" id="SSF53822">
    <property type="entry name" value="Periplasmic binding protein-like I"/>
    <property type="match status" value="1"/>
</dbReference>
<dbReference type="Gene3D" id="3.40.50.2300">
    <property type="match status" value="2"/>
</dbReference>
<dbReference type="AlphaFoldDB" id="W8RVF6"/>
<feature type="domain" description="Leucine-binding protein" evidence="4">
    <location>
        <begin position="2"/>
        <end position="164"/>
    </location>
</feature>
<dbReference type="PANTHER" id="PTHR30483">
    <property type="entry name" value="LEUCINE-SPECIFIC-BINDING PROTEIN"/>
    <property type="match status" value="1"/>
</dbReference>
<dbReference type="PANTHER" id="PTHR30483:SF6">
    <property type="entry name" value="PERIPLASMIC BINDING PROTEIN OF ABC TRANSPORTER FOR NATURAL AMINO ACIDS"/>
    <property type="match status" value="1"/>
</dbReference>
<dbReference type="InterPro" id="IPR028082">
    <property type="entry name" value="Peripla_BP_I"/>
</dbReference>
<keyword evidence="6" id="KW-1185">Reference proteome</keyword>
<reference evidence="5 6" key="1">
    <citation type="submission" date="2013-03" db="EMBL/GenBank/DDBJ databases">
        <authorList>
            <person name="Fiebig A."/>
            <person name="Goeker M."/>
            <person name="Klenk H.-P.P."/>
        </authorList>
    </citation>
    <scope>NUCLEOTIDE SEQUENCE [LARGE SCALE GENOMIC DNA]</scope>
    <source>
        <strain evidence="6">DSM 19469</strain>
    </source>
</reference>
<dbReference type="HOGENOM" id="CLU_1169963_0_0_5"/>
<accession>W8RVF6</accession>
<gene>
    <name evidence="5" type="ORF">roselon_02987</name>
</gene>
<protein>
    <submittedName>
        <fullName evidence="5">Branched-chain amino acid ABC transporter, amino acid-binding protein</fullName>
    </submittedName>
</protein>
<comment type="similarity">
    <text evidence="1">Belongs to the leucine-binding protein family.</text>
</comment>
<dbReference type="eggNOG" id="COG0683">
    <property type="taxonomic scope" value="Bacteria"/>
</dbReference>
<keyword evidence="2" id="KW-0732">Signal</keyword>
<keyword evidence="3" id="KW-0029">Amino-acid transport</keyword>
<evidence type="ECO:0000256" key="1">
    <source>
        <dbReference type="ARBA" id="ARBA00010062"/>
    </source>
</evidence>
<dbReference type="InterPro" id="IPR051010">
    <property type="entry name" value="BCAA_transport"/>
</dbReference>
<evidence type="ECO:0000313" key="5">
    <source>
        <dbReference type="EMBL" id="AHM05268.1"/>
    </source>
</evidence>
<dbReference type="InterPro" id="IPR028081">
    <property type="entry name" value="Leu-bd"/>
</dbReference>
<dbReference type="STRING" id="1294273.roselon_02987"/>
<dbReference type="PATRIC" id="fig|1294273.3.peg.2949"/>
<organism evidence="5 6">
    <name type="scientific">Roseicyclus elongatus DSM 19469</name>
    <dbReference type="NCBI Taxonomy" id="1294273"/>
    <lineage>
        <taxon>Bacteria</taxon>
        <taxon>Pseudomonadati</taxon>
        <taxon>Pseudomonadota</taxon>
        <taxon>Alphaproteobacteria</taxon>
        <taxon>Rhodobacterales</taxon>
        <taxon>Roseobacteraceae</taxon>
        <taxon>Roseicyclus</taxon>
    </lineage>
</organism>